<keyword evidence="7" id="KW-0460">Magnesium</keyword>
<organism evidence="12 13">
    <name type="scientific">Strongylocentrotus purpuratus</name>
    <name type="common">Purple sea urchin</name>
    <dbReference type="NCBI Taxonomy" id="7668"/>
    <lineage>
        <taxon>Eukaryota</taxon>
        <taxon>Metazoa</taxon>
        <taxon>Echinodermata</taxon>
        <taxon>Eleutherozoa</taxon>
        <taxon>Echinozoa</taxon>
        <taxon>Echinoidea</taxon>
        <taxon>Euechinoidea</taxon>
        <taxon>Echinacea</taxon>
        <taxon>Camarodonta</taxon>
        <taxon>Echinidea</taxon>
        <taxon>Strongylocentrotidae</taxon>
        <taxon>Strongylocentrotus</taxon>
    </lineage>
</organism>
<comment type="similarity">
    <text evidence="3">Belongs to the CCR4/nocturin family.</text>
</comment>
<evidence type="ECO:0000256" key="7">
    <source>
        <dbReference type="ARBA" id="ARBA00022842"/>
    </source>
</evidence>
<dbReference type="PANTHER" id="PTHR12121">
    <property type="entry name" value="CARBON CATABOLITE REPRESSOR PROTEIN 4"/>
    <property type="match status" value="1"/>
</dbReference>
<dbReference type="GO" id="GO:0048511">
    <property type="term" value="P:rhythmic process"/>
    <property type="evidence" value="ECO:0007669"/>
    <property type="project" value="UniProtKB-KW"/>
</dbReference>
<protein>
    <recommendedName>
        <fullName evidence="9">Nocturnin</fullName>
    </recommendedName>
</protein>
<evidence type="ECO:0000313" key="12">
    <source>
        <dbReference type="EnsemblMetazoa" id="XP_030836915"/>
    </source>
</evidence>
<dbReference type="SUPFAM" id="SSF56219">
    <property type="entry name" value="DNase I-like"/>
    <property type="match status" value="1"/>
</dbReference>
<keyword evidence="13" id="KW-1185">Reference proteome</keyword>
<dbReference type="InterPro" id="IPR036691">
    <property type="entry name" value="Endo/exonu/phosph_ase_sf"/>
</dbReference>
<dbReference type="InterPro" id="IPR050410">
    <property type="entry name" value="CCR4/nocturin_mRNA_transcr"/>
</dbReference>
<dbReference type="EnsemblMetazoa" id="XM_030981055">
    <property type="protein sequence ID" value="XP_030836915"/>
    <property type="gene ID" value="LOC591893"/>
</dbReference>
<dbReference type="OrthoDB" id="276515at2759"/>
<dbReference type="RefSeq" id="XP_030836915.1">
    <property type="nucleotide sequence ID" value="XM_030981055.1"/>
</dbReference>
<name>A0A7M7SWQ9_STRPU</name>
<dbReference type="KEGG" id="spu:591893"/>
<feature type="region of interest" description="Disordered" evidence="10">
    <location>
        <begin position="75"/>
        <end position="99"/>
    </location>
</feature>
<evidence type="ECO:0000256" key="10">
    <source>
        <dbReference type="SAM" id="MobiDB-lite"/>
    </source>
</evidence>
<dbReference type="InParanoid" id="A0A7M7SWQ9"/>
<evidence type="ECO:0000256" key="4">
    <source>
        <dbReference type="ARBA" id="ARBA00022490"/>
    </source>
</evidence>
<dbReference type="InterPro" id="IPR005135">
    <property type="entry name" value="Endo/exonuclease/phosphatase"/>
</dbReference>
<reference evidence="12" key="2">
    <citation type="submission" date="2021-01" db="UniProtKB">
        <authorList>
            <consortium name="EnsemblMetazoa"/>
        </authorList>
    </citation>
    <scope>IDENTIFICATION</scope>
</reference>
<evidence type="ECO:0000256" key="6">
    <source>
        <dbReference type="ARBA" id="ARBA00022801"/>
    </source>
</evidence>
<evidence type="ECO:0000256" key="2">
    <source>
        <dbReference type="ARBA" id="ARBA00004496"/>
    </source>
</evidence>
<evidence type="ECO:0000259" key="11">
    <source>
        <dbReference type="Pfam" id="PF03372"/>
    </source>
</evidence>
<keyword evidence="6" id="KW-0378">Hydrolase</keyword>
<dbReference type="Gene3D" id="3.60.10.10">
    <property type="entry name" value="Endonuclease/exonuclease/phosphatase"/>
    <property type="match status" value="1"/>
</dbReference>
<dbReference type="Pfam" id="PF03372">
    <property type="entry name" value="Exo_endo_phos"/>
    <property type="match status" value="1"/>
</dbReference>
<comment type="subcellular location">
    <subcellularLocation>
        <location evidence="2">Cytoplasm</location>
    </subcellularLocation>
</comment>
<keyword evidence="8" id="KW-0090">Biological rhythms</keyword>
<dbReference type="GeneID" id="591893"/>
<dbReference type="GO" id="GO:0006139">
    <property type="term" value="P:nucleobase-containing compound metabolic process"/>
    <property type="evidence" value="ECO:0007669"/>
    <property type="project" value="UniProtKB-ARBA"/>
</dbReference>
<evidence type="ECO:0000256" key="9">
    <source>
        <dbReference type="ARBA" id="ARBA00023807"/>
    </source>
</evidence>
<reference evidence="13" key="1">
    <citation type="submission" date="2015-02" db="EMBL/GenBank/DDBJ databases">
        <title>Genome sequencing for Strongylocentrotus purpuratus.</title>
        <authorList>
            <person name="Murali S."/>
            <person name="Liu Y."/>
            <person name="Vee V."/>
            <person name="English A."/>
            <person name="Wang M."/>
            <person name="Skinner E."/>
            <person name="Han Y."/>
            <person name="Muzny D.M."/>
            <person name="Worley K.C."/>
            <person name="Gibbs R.A."/>
        </authorList>
    </citation>
    <scope>NUCLEOTIDE SEQUENCE</scope>
</reference>
<feature type="domain" description="Endonuclease/exonuclease/phosphatase" evidence="11">
    <location>
        <begin position="110"/>
        <end position="383"/>
    </location>
</feature>
<evidence type="ECO:0000256" key="8">
    <source>
        <dbReference type="ARBA" id="ARBA00023108"/>
    </source>
</evidence>
<dbReference type="GO" id="GO:0046872">
    <property type="term" value="F:metal ion binding"/>
    <property type="evidence" value="ECO:0007669"/>
    <property type="project" value="UniProtKB-KW"/>
</dbReference>
<dbReference type="GO" id="GO:0000175">
    <property type="term" value="F:3'-5'-RNA exonuclease activity"/>
    <property type="evidence" value="ECO:0000318"/>
    <property type="project" value="GO_Central"/>
</dbReference>
<dbReference type="CTD" id="25819"/>
<keyword evidence="5" id="KW-0479">Metal-binding</keyword>
<evidence type="ECO:0000256" key="1">
    <source>
        <dbReference type="ARBA" id="ARBA00001946"/>
    </source>
</evidence>
<dbReference type="Proteomes" id="UP000007110">
    <property type="component" value="Unassembled WGS sequence"/>
</dbReference>
<dbReference type="GO" id="GO:0005737">
    <property type="term" value="C:cytoplasm"/>
    <property type="evidence" value="ECO:0007669"/>
    <property type="project" value="UniProtKB-SubCell"/>
</dbReference>
<evidence type="ECO:0000256" key="5">
    <source>
        <dbReference type="ARBA" id="ARBA00022723"/>
    </source>
</evidence>
<accession>A0A7M7SWQ9</accession>
<comment type="cofactor">
    <cofactor evidence="1">
        <name>Mg(2+)</name>
        <dbReference type="ChEBI" id="CHEBI:18420"/>
    </cofactor>
</comment>
<dbReference type="OMA" id="CALFFDR"/>
<proteinExistence type="inferred from homology"/>
<dbReference type="AlphaFoldDB" id="A0A7M7SWQ9"/>
<keyword evidence="4" id="KW-0963">Cytoplasm</keyword>
<evidence type="ECO:0000313" key="13">
    <source>
        <dbReference type="Proteomes" id="UP000007110"/>
    </source>
</evidence>
<evidence type="ECO:0000256" key="3">
    <source>
        <dbReference type="ARBA" id="ARBA00010774"/>
    </source>
</evidence>
<dbReference type="PANTHER" id="PTHR12121:SF45">
    <property type="entry name" value="NOCTURNIN"/>
    <property type="match status" value="1"/>
</dbReference>
<dbReference type="FunFam" id="3.60.10.10:FF:000012">
    <property type="entry name" value="nocturnin isoform X2"/>
    <property type="match status" value="1"/>
</dbReference>
<sequence>MEYIIKAIIRGLVFPILRTFRWLFGSQMSGMQPSGPGSLQASTREQLLHQCQEAPVRKVPLLHRQFKQLPLATTRLGNDEPDSVGCQSNGSAADTKPDALPARDARVRVMAWNILADALSMGADNFIKCPKESLLWDNRKYAIIEEILTYDPDVVCLQEVDHYEDFFLPVLQQVGYSGAFNPKPDSPCLDCLDNNGPDGCVVFFKTDCFKLVKSELPNLEVDYNGKKFVSNQVAVMHHLKCISEKLLDEEFCIATTHLKAKHGYETMRAKQGQHLIEVLKKCSKNLPLIVGGDFNAEPTEDVYSVYETSDLNLASAYKKLSEDGMQEPPYTTWKIRPRREECHTIDYMWYTQEHLEPVALLRFPGEKEIGSERLPSWSYPSDHLSLVCDFVFKGT</sequence>